<evidence type="ECO:0000313" key="4">
    <source>
        <dbReference type="EMBL" id="GEK15630.1"/>
    </source>
</evidence>
<gene>
    <name evidence="4" type="ORF">AFI02nite_36660</name>
</gene>
<sequence precursor="true">MKIQSIFAASFCLLSSISAHAAIQLTVPDEVELILVDNQEVKLESSFFSTTSTLDLENGKHQIVFRYNPVFKQGKDNIIVSSDIIVSTFSAEDKEITFKFPTYNSPEKAKAFNRDLNWELIDKNNNSIPFAQSQLIYNGMQVGRNIQFEVAKFNTTEHPAAFKEGMVTVTHKEIKNEQGDNTAEQMLHYWYEKADQATKERFLKSITNK</sequence>
<dbReference type="Proteomes" id="UP000321787">
    <property type="component" value="Unassembled WGS sequence"/>
</dbReference>
<name>A0A510UR05_ALIFS</name>
<feature type="chain" id="PRO_5031680142" description="UPF0319 protein AFI02nite_36660" evidence="3">
    <location>
        <begin position="22"/>
        <end position="209"/>
    </location>
</feature>
<dbReference type="EMBL" id="BJTZ01000034">
    <property type="protein sequence ID" value="GEK15630.1"/>
    <property type="molecule type" value="Genomic_DNA"/>
</dbReference>
<evidence type="ECO:0000256" key="2">
    <source>
        <dbReference type="ARBA" id="ARBA00022729"/>
    </source>
</evidence>
<dbReference type="AlphaFoldDB" id="A0A510UR05"/>
<proteinExistence type="inferred from homology"/>
<dbReference type="PANTHER" id="PTHR38108:SF1">
    <property type="entry name" value="UPF0319 PROTEIN YCCT"/>
    <property type="match status" value="1"/>
</dbReference>
<keyword evidence="2 3" id="KW-0732">Signal</keyword>
<evidence type="ECO:0000256" key="3">
    <source>
        <dbReference type="HAMAP-Rule" id="MF_00789"/>
    </source>
</evidence>
<dbReference type="PANTHER" id="PTHR38108">
    <property type="entry name" value="UPF0319 PROTEIN YCCT"/>
    <property type="match status" value="1"/>
</dbReference>
<dbReference type="Pfam" id="PF09829">
    <property type="entry name" value="DUF2057"/>
    <property type="match status" value="1"/>
</dbReference>
<dbReference type="InterPro" id="IPR018635">
    <property type="entry name" value="UPF0319"/>
</dbReference>
<comment type="caution">
    <text evidence="4">The sequence shown here is derived from an EMBL/GenBank/DDBJ whole genome shotgun (WGS) entry which is preliminary data.</text>
</comment>
<dbReference type="HAMAP" id="MF_00789">
    <property type="entry name" value="UPF0319"/>
    <property type="match status" value="1"/>
</dbReference>
<organism evidence="4 5">
    <name type="scientific">Aliivibrio fischeri</name>
    <name type="common">Vibrio fischeri</name>
    <dbReference type="NCBI Taxonomy" id="668"/>
    <lineage>
        <taxon>Bacteria</taxon>
        <taxon>Pseudomonadati</taxon>
        <taxon>Pseudomonadota</taxon>
        <taxon>Gammaproteobacteria</taxon>
        <taxon>Vibrionales</taxon>
        <taxon>Vibrionaceae</taxon>
        <taxon>Aliivibrio</taxon>
    </lineage>
</organism>
<comment type="similarity">
    <text evidence="1 3">Belongs to the UPF0319 family.</text>
</comment>
<protein>
    <recommendedName>
        <fullName evidence="3">UPF0319 protein AFI02nite_36660</fullName>
    </recommendedName>
</protein>
<reference evidence="4 5" key="1">
    <citation type="submission" date="2019-07" db="EMBL/GenBank/DDBJ databases">
        <title>Whole genome shotgun sequence of Aliivibrio fischeri NBRC 101058.</title>
        <authorList>
            <person name="Hosoyama A."/>
            <person name="Uohara A."/>
            <person name="Ohji S."/>
            <person name="Ichikawa N."/>
        </authorList>
    </citation>
    <scope>NUCLEOTIDE SEQUENCE [LARGE SCALE GENOMIC DNA]</scope>
    <source>
        <strain evidence="4 5">NBRC 101058</strain>
    </source>
</reference>
<evidence type="ECO:0000256" key="1">
    <source>
        <dbReference type="ARBA" id="ARBA00008490"/>
    </source>
</evidence>
<evidence type="ECO:0000313" key="5">
    <source>
        <dbReference type="Proteomes" id="UP000321787"/>
    </source>
</evidence>
<accession>A0A510UR05</accession>
<feature type="signal peptide" evidence="3">
    <location>
        <begin position="1"/>
        <end position="21"/>
    </location>
</feature>
<dbReference type="RefSeq" id="WP_005419901.1">
    <property type="nucleotide sequence ID" value="NZ_BJTZ01000034.1"/>
</dbReference>